<dbReference type="PANTHER" id="PTHR19446">
    <property type="entry name" value="REVERSE TRANSCRIPTASES"/>
    <property type="match status" value="1"/>
</dbReference>
<evidence type="ECO:0000313" key="3">
    <source>
        <dbReference type="Proteomes" id="UP000008820"/>
    </source>
</evidence>
<organism evidence="2 3">
    <name type="scientific">Aedes aegypti</name>
    <name type="common">Yellowfever mosquito</name>
    <name type="synonym">Culex aegypti</name>
    <dbReference type="NCBI Taxonomy" id="7159"/>
    <lineage>
        <taxon>Eukaryota</taxon>
        <taxon>Metazoa</taxon>
        <taxon>Ecdysozoa</taxon>
        <taxon>Arthropoda</taxon>
        <taxon>Hexapoda</taxon>
        <taxon>Insecta</taxon>
        <taxon>Pterygota</taxon>
        <taxon>Neoptera</taxon>
        <taxon>Endopterygota</taxon>
        <taxon>Diptera</taxon>
        <taxon>Nematocera</taxon>
        <taxon>Culicoidea</taxon>
        <taxon>Culicidae</taxon>
        <taxon>Culicinae</taxon>
        <taxon>Aedini</taxon>
        <taxon>Aedes</taxon>
        <taxon>Stegomyia</taxon>
    </lineage>
</organism>
<dbReference type="AlphaFoldDB" id="A0A903VHN7"/>
<dbReference type="InterPro" id="IPR000477">
    <property type="entry name" value="RT_dom"/>
</dbReference>
<dbReference type="EnsemblMetazoa" id="AAEL022957-RA">
    <property type="protein sequence ID" value="AAEL022957-PA"/>
    <property type="gene ID" value="AAEL022957"/>
</dbReference>
<protein>
    <recommendedName>
        <fullName evidence="1">Reverse transcriptase domain-containing protein</fullName>
    </recommendedName>
</protein>
<dbReference type="SUPFAM" id="SSF56672">
    <property type="entry name" value="DNA/RNA polymerases"/>
    <property type="match status" value="1"/>
</dbReference>
<dbReference type="OrthoDB" id="7763606at2759"/>
<dbReference type="GO" id="GO:0071897">
    <property type="term" value="P:DNA biosynthetic process"/>
    <property type="evidence" value="ECO:0007669"/>
    <property type="project" value="UniProtKB-ARBA"/>
</dbReference>
<dbReference type="Proteomes" id="UP000008820">
    <property type="component" value="Unassembled WGS sequence"/>
</dbReference>
<dbReference type="Pfam" id="PF00078">
    <property type="entry name" value="RVT_1"/>
    <property type="match status" value="1"/>
</dbReference>
<proteinExistence type="predicted"/>
<evidence type="ECO:0000313" key="2">
    <source>
        <dbReference type="EnsemblMetazoa" id="AAEL022957-PA"/>
    </source>
</evidence>
<sequence length="331" mass="38394">MCRLAYARLKKMTFWAARSIHPKWRYRLQDAKEAFRLAMKESEEKDIESFFKNLQHYPAGERVNRTFRYLKKYKKKVQPKLSGCTIRLDDWIPAAEDIVLIPDPLPELLGSTIPPPPSLTEIEQIISGLKNGKSPGVDSVHNEYFKYCNEATTKELHQLLAKVWEENKMPEEWKHVLVVPIPKVKNPKTINEYRRICLSSAAYKVYATWILSKLQQAVGPIGFHQAAFLPERSTVDHLHTLQRILQERWNGGVPLLLMSLDIEKAFDRVSLSSLPAILRGKRVPACFINRILECLRGEQQQVMWRGQLSRPIQRTRGLNRVVPYPLLYLTL</sequence>
<evidence type="ECO:0000259" key="1">
    <source>
        <dbReference type="Pfam" id="PF00078"/>
    </source>
</evidence>
<gene>
    <name evidence="2" type="primary">110680944</name>
</gene>
<reference evidence="2" key="2">
    <citation type="submission" date="2022-10" db="UniProtKB">
        <authorList>
            <consortium name="EnsemblMetazoa"/>
        </authorList>
    </citation>
    <scope>IDENTIFICATION</scope>
    <source>
        <strain evidence="2">LVP_AGWG</strain>
    </source>
</reference>
<name>A0A903VHN7_AEDAE</name>
<reference evidence="3" key="1">
    <citation type="submission" date="2017-06" db="EMBL/GenBank/DDBJ databases">
        <title>Aedes aegypti genome working group (AGWG) sequencing and assembly.</title>
        <authorList>
            <consortium name="Aedes aegypti Genome Working Group (AGWG)"/>
            <person name="Matthews B.J."/>
        </authorList>
    </citation>
    <scope>NUCLEOTIDE SEQUENCE [LARGE SCALE GENOMIC DNA]</scope>
    <source>
        <strain evidence="3">LVP_AGWG</strain>
    </source>
</reference>
<dbReference type="InterPro" id="IPR043502">
    <property type="entry name" value="DNA/RNA_pol_sf"/>
</dbReference>
<keyword evidence="3" id="KW-1185">Reference proteome</keyword>
<accession>A0A903VHN7</accession>
<feature type="domain" description="Reverse transcriptase" evidence="1">
    <location>
        <begin position="187"/>
        <end position="302"/>
    </location>
</feature>